<dbReference type="OrthoDB" id="9675250at2759"/>
<dbReference type="EMBL" id="UYRU01051605">
    <property type="protein sequence ID" value="VDN11506.1"/>
    <property type="molecule type" value="Genomic_DNA"/>
</dbReference>
<sequence length="267" mass="30123">MSANERHDLFESVLPKCPMDRYVSNFPCPGPHRHYLNFYDDNPNAPVGQGEVFCRLFVFNNLRYSKTNAGNGKYLNGCRRLLENVLICAGTCNVELILNLGGTIDTSNIETNAELQDLIEDMRLEFTRSYLKLPIGREYTLIVIDGYELLVVDPKKSELCPNSATSTKPATSTDSEETGDGFRLNFHIRDASGKKCTMHEDANLTRVGWPQEMQTKGHFMTAGEKAAMPRLRTAVSKSQLRWLEEALLSCMHNNQNVVVACELFFTQ</sequence>
<feature type="compositionally biased region" description="Polar residues" evidence="1">
    <location>
        <begin position="160"/>
        <end position="173"/>
    </location>
</feature>
<dbReference type="AlphaFoldDB" id="A0A3P7P0U5"/>
<feature type="region of interest" description="Disordered" evidence="1">
    <location>
        <begin position="159"/>
        <end position="179"/>
    </location>
</feature>
<dbReference type="InterPro" id="IPR029052">
    <property type="entry name" value="Metallo-depent_PP-like"/>
</dbReference>
<evidence type="ECO:0000313" key="2">
    <source>
        <dbReference type="EMBL" id="VDN11506.1"/>
    </source>
</evidence>
<organism evidence="2 3">
    <name type="scientific">Dibothriocephalus latus</name>
    <name type="common">Fish tapeworm</name>
    <name type="synonym">Diphyllobothrium latum</name>
    <dbReference type="NCBI Taxonomy" id="60516"/>
    <lineage>
        <taxon>Eukaryota</taxon>
        <taxon>Metazoa</taxon>
        <taxon>Spiralia</taxon>
        <taxon>Lophotrochozoa</taxon>
        <taxon>Platyhelminthes</taxon>
        <taxon>Cestoda</taxon>
        <taxon>Eucestoda</taxon>
        <taxon>Diphyllobothriidea</taxon>
        <taxon>Diphyllobothriidae</taxon>
        <taxon>Dibothriocephalus</taxon>
    </lineage>
</organism>
<gene>
    <name evidence="2" type="ORF">DILT_LOCUS7337</name>
</gene>
<name>A0A3P7P0U5_DIBLA</name>
<proteinExistence type="predicted"/>
<dbReference type="Proteomes" id="UP000281553">
    <property type="component" value="Unassembled WGS sequence"/>
</dbReference>
<accession>A0A3P7P0U5</accession>
<reference evidence="2 3" key="1">
    <citation type="submission" date="2018-11" db="EMBL/GenBank/DDBJ databases">
        <authorList>
            <consortium name="Pathogen Informatics"/>
        </authorList>
    </citation>
    <scope>NUCLEOTIDE SEQUENCE [LARGE SCALE GENOMIC DNA]</scope>
</reference>
<protein>
    <submittedName>
        <fullName evidence="2">Uncharacterized protein</fullName>
    </submittedName>
</protein>
<evidence type="ECO:0000313" key="3">
    <source>
        <dbReference type="Proteomes" id="UP000281553"/>
    </source>
</evidence>
<dbReference type="Gene3D" id="3.60.21.10">
    <property type="match status" value="1"/>
</dbReference>
<evidence type="ECO:0000256" key="1">
    <source>
        <dbReference type="SAM" id="MobiDB-lite"/>
    </source>
</evidence>
<keyword evidence="3" id="KW-1185">Reference proteome</keyword>